<keyword evidence="2" id="KW-1185">Reference proteome</keyword>
<comment type="caution">
    <text evidence="1">The sequence shown here is derived from an EMBL/GenBank/DDBJ whole genome shotgun (WGS) entry which is preliminary data.</text>
</comment>
<organism evidence="1 2">
    <name type="scientific">Willisornis vidua</name>
    <name type="common">Xingu scale-backed antbird</name>
    <dbReference type="NCBI Taxonomy" id="1566151"/>
    <lineage>
        <taxon>Eukaryota</taxon>
        <taxon>Metazoa</taxon>
        <taxon>Chordata</taxon>
        <taxon>Craniata</taxon>
        <taxon>Vertebrata</taxon>
        <taxon>Euteleostomi</taxon>
        <taxon>Archelosauria</taxon>
        <taxon>Archosauria</taxon>
        <taxon>Dinosauria</taxon>
        <taxon>Saurischia</taxon>
        <taxon>Theropoda</taxon>
        <taxon>Coelurosauria</taxon>
        <taxon>Aves</taxon>
        <taxon>Neognathae</taxon>
        <taxon>Neoaves</taxon>
        <taxon>Telluraves</taxon>
        <taxon>Australaves</taxon>
        <taxon>Passeriformes</taxon>
        <taxon>Thamnophilidae</taxon>
        <taxon>Willisornis</taxon>
    </lineage>
</organism>
<accession>A0ABQ9D4P3</accession>
<protein>
    <submittedName>
        <fullName evidence="1">Uncharacterized protein</fullName>
    </submittedName>
</protein>
<evidence type="ECO:0000313" key="1">
    <source>
        <dbReference type="EMBL" id="KAJ7414401.1"/>
    </source>
</evidence>
<gene>
    <name evidence="1" type="ORF">WISP_84379</name>
</gene>
<sequence length="181" mass="20529">MDRDQPGREGLGCVDGQEALLSLCVCSQEGKLYPELHQNTNDQHLEGGDSSPLLCSYETTPGGQFCGLPHKKDMDPLKQIQGKVTKMIRELEHLSYEERLKELGLFSLEKRRLQEDLLSASQYLKKAYKKFFTMTVVRHWSRLPREVVDASSLEVFKSRLDLVLINLVKGVPTHDKGVGTR</sequence>
<dbReference type="EMBL" id="WHWB01034063">
    <property type="protein sequence ID" value="KAJ7414401.1"/>
    <property type="molecule type" value="Genomic_DNA"/>
</dbReference>
<name>A0ABQ9D4P3_9PASS</name>
<dbReference type="Proteomes" id="UP001145742">
    <property type="component" value="Unassembled WGS sequence"/>
</dbReference>
<proteinExistence type="predicted"/>
<evidence type="ECO:0000313" key="2">
    <source>
        <dbReference type="Proteomes" id="UP001145742"/>
    </source>
</evidence>
<reference evidence="1" key="1">
    <citation type="submission" date="2019-10" db="EMBL/GenBank/DDBJ databases">
        <authorList>
            <person name="Soares A.E.R."/>
            <person name="Aleixo A."/>
            <person name="Schneider P."/>
            <person name="Miyaki C.Y."/>
            <person name="Schneider M.P."/>
            <person name="Mello C."/>
            <person name="Vasconcelos A.T.R."/>
        </authorList>
    </citation>
    <scope>NUCLEOTIDE SEQUENCE</scope>
    <source>
        <tissue evidence="1">Muscle</tissue>
    </source>
</reference>